<reference evidence="1" key="2">
    <citation type="journal article" date="2024" name="Plant">
        <title>Genomic evolution and insights into agronomic trait innovations of Sesamum species.</title>
        <authorList>
            <person name="Miao H."/>
            <person name="Wang L."/>
            <person name="Qu L."/>
            <person name="Liu H."/>
            <person name="Sun Y."/>
            <person name="Le M."/>
            <person name="Wang Q."/>
            <person name="Wei S."/>
            <person name="Zheng Y."/>
            <person name="Lin W."/>
            <person name="Duan Y."/>
            <person name="Cao H."/>
            <person name="Xiong S."/>
            <person name="Wang X."/>
            <person name="Wei L."/>
            <person name="Li C."/>
            <person name="Ma Q."/>
            <person name="Ju M."/>
            <person name="Zhao R."/>
            <person name="Li G."/>
            <person name="Mu C."/>
            <person name="Tian Q."/>
            <person name="Mei H."/>
            <person name="Zhang T."/>
            <person name="Gao T."/>
            <person name="Zhang H."/>
        </authorList>
    </citation>
    <scope>NUCLEOTIDE SEQUENCE</scope>
    <source>
        <strain evidence="1">KEN1</strain>
    </source>
</reference>
<comment type="caution">
    <text evidence="1">The sequence shown here is derived from an EMBL/GenBank/DDBJ whole genome shotgun (WGS) entry which is preliminary data.</text>
</comment>
<dbReference type="PANTHER" id="PTHR34222">
    <property type="entry name" value="GAG_PRE-INTEGRS DOMAIN-CONTAINING PROTEIN"/>
    <property type="match status" value="1"/>
</dbReference>
<evidence type="ECO:0000313" key="1">
    <source>
        <dbReference type="EMBL" id="KAL0462576.1"/>
    </source>
</evidence>
<name>A0AAW2YAB3_9LAMI</name>
<proteinExistence type="predicted"/>
<sequence length="154" mass="17243">MATNQTEAAETAAARMNRQVIPESLQLHGLDHVDLEQSYFTNLVKLWEELEVLMPTPQCTCNGCTCGASKAVADLASFTQLMHFLMGLGNEFDHVRNQLLVMDPTPNVNKAYAIVLSVERQREVNMELHELVNATAMAVRGGFKKEDRRRGHTD</sequence>
<dbReference type="AlphaFoldDB" id="A0AAW2YAB3"/>
<dbReference type="EMBL" id="JACGWN010000001">
    <property type="protein sequence ID" value="KAL0462576.1"/>
    <property type="molecule type" value="Genomic_DNA"/>
</dbReference>
<gene>
    <name evidence="1" type="ORF">Slati_0145200</name>
</gene>
<dbReference type="PANTHER" id="PTHR34222:SF99">
    <property type="entry name" value="PROTEIN, PUTATIVE-RELATED"/>
    <property type="match status" value="1"/>
</dbReference>
<accession>A0AAW2YAB3</accession>
<protein>
    <submittedName>
        <fullName evidence="1">Uncharacterized protein</fullName>
    </submittedName>
</protein>
<organism evidence="1">
    <name type="scientific">Sesamum latifolium</name>
    <dbReference type="NCBI Taxonomy" id="2727402"/>
    <lineage>
        <taxon>Eukaryota</taxon>
        <taxon>Viridiplantae</taxon>
        <taxon>Streptophyta</taxon>
        <taxon>Embryophyta</taxon>
        <taxon>Tracheophyta</taxon>
        <taxon>Spermatophyta</taxon>
        <taxon>Magnoliopsida</taxon>
        <taxon>eudicotyledons</taxon>
        <taxon>Gunneridae</taxon>
        <taxon>Pentapetalae</taxon>
        <taxon>asterids</taxon>
        <taxon>lamiids</taxon>
        <taxon>Lamiales</taxon>
        <taxon>Pedaliaceae</taxon>
        <taxon>Sesamum</taxon>
    </lineage>
</organism>
<reference evidence="1" key="1">
    <citation type="submission" date="2020-06" db="EMBL/GenBank/DDBJ databases">
        <authorList>
            <person name="Li T."/>
            <person name="Hu X."/>
            <person name="Zhang T."/>
            <person name="Song X."/>
            <person name="Zhang H."/>
            <person name="Dai N."/>
            <person name="Sheng W."/>
            <person name="Hou X."/>
            <person name="Wei L."/>
        </authorList>
    </citation>
    <scope>NUCLEOTIDE SEQUENCE</scope>
    <source>
        <strain evidence="1">KEN1</strain>
        <tissue evidence="1">Leaf</tissue>
    </source>
</reference>